<dbReference type="PROSITE" id="PS00028">
    <property type="entry name" value="ZINC_FINGER_C2H2_1"/>
    <property type="match status" value="6"/>
</dbReference>
<dbReference type="FunFam" id="3.30.160.60:FF:002134">
    <property type="entry name" value="Zinc finger protein 616"/>
    <property type="match status" value="1"/>
</dbReference>
<dbReference type="PROSITE" id="PS50157">
    <property type="entry name" value="ZINC_FINGER_C2H2_2"/>
    <property type="match status" value="7"/>
</dbReference>
<evidence type="ECO:0000256" key="5">
    <source>
        <dbReference type="ARBA" id="ARBA00022771"/>
    </source>
</evidence>
<keyword evidence="3" id="KW-0479">Metal-binding</keyword>
<evidence type="ECO:0000256" key="6">
    <source>
        <dbReference type="ARBA" id="ARBA00022833"/>
    </source>
</evidence>
<feature type="domain" description="C2H2-type" evidence="10">
    <location>
        <begin position="171"/>
        <end position="198"/>
    </location>
</feature>
<feature type="domain" description="C2H2-type" evidence="10">
    <location>
        <begin position="255"/>
        <end position="282"/>
    </location>
</feature>
<dbReference type="GO" id="GO:0000981">
    <property type="term" value="F:DNA-binding transcription factor activity, RNA polymerase II-specific"/>
    <property type="evidence" value="ECO:0007669"/>
    <property type="project" value="TreeGrafter"/>
</dbReference>
<evidence type="ECO:0000313" key="12">
    <source>
        <dbReference type="Proteomes" id="UP000694410"/>
    </source>
</evidence>
<keyword evidence="8" id="KW-0539">Nucleus</keyword>
<dbReference type="SMART" id="SM00355">
    <property type="entry name" value="ZnF_C2H2"/>
    <property type="match status" value="7"/>
</dbReference>
<dbReference type="FunFam" id="3.30.160.60:FF:000135">
    <property type="entry name" value="Zinc finger protein 358"/>
    <property type="match status" value="1"/>
</dbReference>
<keyword evidence="6" id="KW-0862">Zinc</keyword>
<reference evidence="11" key="1">
    <citation type="submission" date="2025-08" db="UniProtKB">
        <authorList>
            <consortium name="Ensembl"/>
        </authorList>
    </citation>
    <scope>IDENTIFICATION</scope>
</reference>
<feature type="domain" description="C2H2-type" evidence="10">
    <location>
        <begin position="283"/>
        <end position="310"/>
    </location>
</feature>
<feature type="domain" description="C2H2-type" evidence="10">
    <location>
        <begin position="339"/>
        <end position="361"/>
    </location>
</feature>
<dbReference type="Pfam" id="PF00096">
    <property type="entry name" value="zf-C2H2"/>
    <property type="match status" value="7"/>
</dbReference>
<evidence type="ECO:0000256" key="2">
    <source>
        <dbReference type="ARBA" id="ARBA00006991"/>
    </source>
</evidence>
<dbReference type="FunFam" id="3.30.160.60:FF:000478">
    <property type="entry name" value="Zinc finger protein 133"/>
    <property type="match status" value="1"/>
</dbReference>
<dbReference type="PANTHER" id="PTHR23226">
    <property type="entry name" value="ZINC FINGER AND SCAN DOMAIN-CONTAINING"/>
    <property type="match status" value="1"/>
</dbReference>
<evidence type="ECO:0000256" key="3">
    <source>
        <dbReference type="ARBA" id="ARBA00022723"/>
    </source>
</evidence>
<feature type="domain" description="C2H2-type" evidence="10">
    <location>
        <begin position="311"/>
        <end position="338"/>
    </location>
</feature>
<name>A0A8C0Z8B5_CYACU</name>
<accession>A0A8C0Z8B5</accession>
<dbReference type="Gene3D" id="3.30.160.60">
    <property type="entry name" value="Classic Zinc Finger"/>
    <property type="match status" value="7"/>
</dbReference>
<dbReference type="GO" id="GO:0005634">
    <property type="term" value="C:nucleus"/>
    <property type="evidence" value="ECO:0007669"/>
    <property type="project" value="UniProtKB-SubCell"/>
</dbReference>
<dbReference type="InterPro" id="IPR036236">
    <property type="entry name" value="Znf_C2H2_sf"/>
</dbReference>
<dbReference type="Ensembl" id="ENSCCET00000002557.1">
    <property type="protein sequence ID" value="ENSCCEP00000001505.1"/>
    <property type="gene ID" value="ENSCCEG00000001715.1"/>
</dbReference>
<dbReference type="GO" id="GO:0008270">
    <property type="term" value="F:zinc ion binding"/>
    <property type="evidence" value="ECO:0007669"/>
    <property type="project" value="UniProtKB-KW"/>
</dbReference>
<keyword evidence="5 9" id="KW-0863">Zinc-finger</keyword>
<dbReference type="AlphaFoldDB" id="A0A8C0Z8B5"/>
<dbReference type="FunFam" id="3.30.160.60:FF:002343">
    <property type="entry name" value="Zinc finger protein 33A"/>
    <property type="match status" value="1"/>
</dbReference>
<dbReference type="FunFam" id="3.30.160.60:FF:001174">
    <property type="entry name" value="zinc finger protein 527 isoform X1"/>
    <property type="match status" value="1"/>
</dbReference>
<protein>
    <recommendedName>
        <fullName evidence="10">C2H2-type domain-containing protein</fullName>
    </recommendedName>
</protein>
<dbReference type="PANTHER" id="PTHR23226:SF366">
    <property type="entry name" value="ZINC FINGER PROTEIN ZFP2"/>
    <property type="match status" value="1"/>
</dbReference>
<keyword evidence="12" id="KW-1185">Reference proteome</keyword>
<evidence type="ECO:0000256" key="4">
    <source>
        <dbReference type="ARBA" id="ARBA00022737"/>
    </source>
</evidence>
<evidence type="ECO:0000256" key="1">
    <source>
        <dbReference type="ARBA" id="ARBA00004123"/>
    </source>
</evidence>
<evidence type="ECO:0000313" key="11">
    <source>
        <dbReference type="Ensembl" id="ENSCCEP00000001505.1"/>
    </source>
</evidence>
<dbReference type="FunFam" id="3.30.160.60:FF:000358">
    <property type="entry name" value="zinc finger protein 24"/>
    <property type="match status" value="1"/>
</dbReference>
<feature type="domain" description="C2H2-type" evidence="10">
    <location>
        <begin position="199"/>
        <end position="226"/>
    </location>
</feature>
<evidence type="ECO:0000256" key="7">
    <source>
        <dbReference type="ARBA" id="ARBA00023125"/>
    </source>
</evidence>
<keyword evidence="7" id="KW-0238">DNA-binding</keyword>
<sequence length="393" mass="44247">MGVTVRSCHCLPLRARNPCPAAAWGPSQGPESLRTRLLQRGWPGGSPSPARSHLHGCAGASAGLGASLGHPLLRPGLIAPLAPPCSECPGREMDNFPGMNLGKEETPDFSFLSCGQMEGEEKPWRSCMRRGCKPSPGSCKEERSPLYQEGGWRSYRSSELGERAHGGEKPHKCLECGKSFRKSSYLIRHQVIHTGEKPYECGECGKSFRVISGLMQHQVTHTGEKPYECGECGMSFSQNSNLIRHQRIHTGEKPYECGECGKSFGWSSDLRKHQLIHTGERPYECPECGKRFQRSSTLIRHERIHTDERPFRCPDCGKGFNRNSTLTVHRRIHTGERPYECPQCGKSFSHSSNLTQHQRRHQHLAGRLHIFLALCGHLDEHRQEQHWDTDQQW</sequence>
<dbReference type="Proteomes" id="UP000694410">
    <property type="component" value="Unplaced"/>
</dbReference>
<dbReference type="FunFam" id="3.30.160.60:FF:000739">
    <property type="entry name" value="Zgc:171418 protein"/>
    <property type="match status" value="1"/>
</dbReference>
<evidence type="ECO:0000259" key="10">
    <source>
        <dbReference type="PROSITE" id="PS50157"/>
    </source>
</evidence>
<comment type="similarity">
    <text evidence="2">Belongs to the krueppel C2H2-type zinc-finger protein family.</text>
</comment>
<evidence type="ECO:0000256" key="8">
    <source>
        <dbReference type="ARBA" id="ARBA00023242"/>
    </source>
</evidence>
<organism evidence="11 12">
    <name type="scientific">Cyanistes caeruleus</name>
    <name type="common">Eurasian blue tit</name>
    <name type="synonym">Parus caeruleus</name>
    <dbReference type="NCBI Taxonomy" id="156563"/>
    <lineage>
        <taxon>Eukaryota</taxon>
        <taxon>Metazoa</taxon>
        <taxon>Chordata</taxon>
        <taxon>Craniata</taxon>
        <taxon>Vertebrata</taxon>
        <taxon>Euteleostomi</taxon>
        <taxon>Archelosauria</taxon>
        <taxon>Archosauria</taxon>
        <taxon>Dinosauria</taxon>
        <taxon>Saurischia</taxon>
        <taxon>Theropoda</taxon>
        <taxon>Coelurosauria</taxon>
        <taxon>Aves</taxon>
        <taxon>Neognathae</taxon>
        <taxon>Neoaves</taxon>
        <taxon>Telluraves</taxon>
        <taxon>Australaves</taxon>
        <taxon>Passeriformes</taxon>
        <taxon>Paridae</taxon>
        <taxon>Cyanistes</taxon>
    </lineage>
</organism>
<feature type="domain" description="C2H2-type" evidence="10">
    <location>
        <begin position="227"/>
        <end position="254"/>
    </location>
</feature>
<dbReference type="GO" id="GO:0000978">
    <property type="term" value="F:RNA polymerase II cis-regulatory region sequence-specific DNA binding"/>
    <property type="evidence" value="ECO:0007669"/>
    <property type="project" value="TreeGrafter"/>
</dbReference>
<dbReference type="InterPro" id="IPR013087">
    <property type="entry name" value="Znf_C2H2_type"/>
</dbReference>
<dbReference type="SUPFAM" id="SSF57667">
    <property type="entry name" value="beta-beta-alpha zinc fingers"/>
    <property type="match status" value="4"/>
</dbReference>
<proteinExistence type="inferred from homology"/>
<reference evidence="11" key="2">
    <citation type="submission" date="2025-09" db="UniProtKB">
        <authorList>
            <consortium name="Ensembl"/>
        </authorList>
    </citation>
    <scope>IDENTIFICATION</scope>
</reference>
<keyword evidence="4" id="KW-0677">Repeat</keyword>
<comment type="subcellular location">
    <subcellularLocation>
        <location evidence="1">Nucleus</location>
    </subcellularLocation>
</comment>
<evidence type="ECO:0000256" key="9">
    <source>
        <dbReference type="PROSITE-ProRule" id="PRU00042"/>
    </source>
</evidence>